<protein>
    <recommendedName>
        <fullName evidence="4">DUF4913 domain-containing protein</fullName>
    </recommendedName>
</protein>
<feature type="region of interest" description="Disordered" evidence="1">
    <location>
        <begin position="117"/>
        <end position="168"/>
    </location>
</feature>
<dbReference type="Proteomes" id="UP000029050">
    <property type="component" value="Unassembled WGS sequence"/>
</dbReference>
<dbReference type="InterPro" id="IPR032584">
    <property type="entry name" value="DUF4913"/>
</dbReference>
<reference evidence="2 3" key="1">
    <citation type="submission" date="2014-03" db="EMBL/GenBank/DDBJ databases">
        <title>Genomics of Bifidobacteria.</title>
        <authorList>
            <person name="Ventura M."/>
            <person name="Milani C."/>
            <person name="Lugli G.A."/>
        </authorList>
    </citation>
    <scope>NUCLEOTIDE SEQUENCE [LARGE SCALE GENOMIC DNA]</scope>
    <source>
        <strain evidence="2 3">LMG 21775</strain>
    </source>
</reference>
<dbReference type="AlphaFoldDB" id="A0A087CL62"/>
<gene>
    <name evidence="2" type="ORF">BPSY_0239</name>
</gene>
<evidence type="ECO:0000256" key="1">
    <source>
        <dbReference type="SAM" id="MobiDB-lite"/>
    </source>
</evidence>
<dbReference type="EMBL" id="JGZI01000003">
    <property type="protein sequence ID" value="KFI84012.1"/>
    <property type="molecule type" value="Genomic_DNA"/>
</dbReference>
<comment type="caution">
    <text evidence="2">The sequence shown here is derived from an EMBL/GenBank/DDBJ whole genome shotgun (WGS) entry which is preliminary data.</text>
</comment>
<feature type="compositionally biased region" description="Basic and acidic residues" evidence="1">
    <location>
        <begin position="117"/>
        <end position="126"/>
    </location>
</feature>
<evidence type="ECO:0000313" key="2">
    <source>
        <dbReference type="EMBL" id="KFI84012.1"/>
    </source>
</evidence>
<name>A0A087CL62_9BIFI</name>
<dbReference type="STRING" id="218140.BPSY_0239"/>
<dbReference type="eggNOG" id="ENOG5032YIM">
    <property type="taxonomic scope" value="Bacteria"/>
</dbReference>
<proteinExistence type="predicted"/>
<dbReference type="OrthoDB" id="4570343at2"/>
<dbReference type="GeneID" id="98299478"/>
<accession>A0A087CL62</accession>
<dbReference type="RefSeq" id="WP_051867432.1">
    <property type="nucleotide sequence ID" value="NZ_JGZI01000003.1"/>
</dbReference>
<dbReference type="Pfam" id="PF16259">
    <property type="entry name" value="DUF4913"/>
    <property type="match status" value="1"/>
</dbReference>
<evidence type="ECO:0008006" key="4">
    <source>
        <dbReference type="Google" id="ProtNLM"/>
    </source>
</evidence>
<keyword evidence="3" id="KW-1185">Reference proteome</keyword>
<organism evidence="2 3">
    <name type="scientific">Bifidobacterium psychraerophilum</name>
    <dbReference type="NCBI Taxonomy" id="218140"/>
    <lineage>
        <taxon>Bacteria</taxon>
        <taxon>Bacillati</taxon>
        <taxon>Actinomycetota</taxon>
        <taxon>Actinomycetes</taxon>
        <taxon>Bifidobacteriales</taxon>
        <taxon>Bifidobacteriaceae</taxon>
        <taxon>Bifidobacterium</taxon>
    </lineage>
</organism>
<evidence type="ECO:0000313" key="3">
    <source>
        <dbReference type="Proteomes" id="UP000029050"/>
    </source>
</evidence>
<sequence>MGLGEETANLLDAAFEGPEPQEETPEAPEARLVYANVYEFVSQWLRFMYRRNVNGKSAYWNATWWNSQEAESRLTELWRTWEYYRQDPIGMAFWWRDFCDPTMSILLSEDGPFKATWDEDRDRSNGKEPLACAPAPEGMFRDERADGRMPPTKLTGTDPVDARSRALS</sequence>